<organism evidence="1 2">
    <name type="scientific">Mycena citricolor</name>
    <dbReference type="NCBI Taxonomy" id="2018698"/>
    <lineage>
        <taxon>Eukaryota</taxon>
        <taxon>Fungi</taxon>
        <taxon>Dikarya</taxon>
        <taxon>Basidiomycota</taxon>
        <taxon>Agaricomycotina</taxon>
        <taxon>Agaricomycetes</taxon>
        <taxon>Agaricomycetidae</taxon>
        <taxon>Agaricales</taxon>
        <taxon>Marasmiineae</taxon>
        <taxon>Mycenaceae</taxon>
        <taxon>Mycena</taxon>
    </lineage>
</organism>
<sequence>MEFPHLLPRRAALDRITTGNVRKYFCHCNRYLHACRLGLNIQQAAYAFKKYMSHHRIPVTVLDNPEIVLRGDVAVSNPTQNGN</sequence>
<dbReference type="AlphaFoldDB" id="A0AAD2HZA2"/>
<proteinExistence type="predicted"/>
<protein>
    <submittedName>
        <fullName evidence="1">Uncharacterized protein</fullName>
    </submittedName>
</protein>
<reference evidence="1" key="1">
    <citation type="submission" date="2023-11" db="EMBL/GenBank/DDBJ databases">
        <authorList>
            <person name="De Vega J J."/>
            <person name="De Vega J J."/>
        </authorList>
    </citation>
    <scope>NUCLEOTIDE SEQUENCE</scope>
</reference>
<name>A0AAD2HZA2_9AGAR</name>
<dbReference type="Proteomes" id="UP001295794">
    <property type="component" value="Unassembled WGS sequence"/>
</dbReference>
<keyword evidence="2" id="KW-1185">Reference proteome</keyword>
<gene>
    <name evidence="1" type="ORF">MYCIT1_LOCUS38389</name>
</gene>
<evidence type="ECO:0000313" key="1">
    <source>
        <dbReference type="EMBL" id="CAK5284878.1"/>
    </source>
</evidence>
<evidence type="ECO:0000313" key="2">
    <source>
        <dbReference type="Proteomes" id="UP001295794"/>
    </source>
</evidence>
<comment type="caution">
    <text evidence="1">The sequence shown here is derived from an EMBL/GenBank/DDBJ whole genome shotgun (WGS) entry which is preliminary data.</text>
</comment>
<accession>A0AAD2HZA2</accession>
<dbReference type="EMBL" id="CAVNYO010000481">
    <property type="protein sequence ID" value="CAK5284878.1"/>
    <property type="molecule type" value="Genomic_DNA"/>
</dbReference>